<dbReference type="CDD" id="cd00586">
    <property type="entry name" value="4HBT"/>
    <property type="match status" value="1"/>
</dbReference>
<dbReference type="InterPro" id="IPR006684">
    <property type="entry name" value="YbgC/YbaW"/>
</dbReference>
<dbReference type="InterPro" id="IPR050563">
    <property type="entry name" value="4-hydroxybenzoyl-CoA_TE"/>
</dbReference>
<protein>
    <submittedName>
        <fullName evidence="3">Uncharacterized protein</fullName>
    </submittedName>
</protein>
<evidence type="ECO:0000313" key="3">
    <source>
        <dbReference type="EMBL" id="GAN53083.1"/>
    </source>
</evidence>
<dbReference type="PIRSF" id="PIRSF003230">
    <property type="entry name" value="YbgC"/>
    <property type="match status" value="1"/>
</dbReference>
<sequence length="137" mass="15082">MHSAVYRVYYEDTDAFGIMYHARHIAFAERARADAMRDAGGSVSTLAAEHGLGFVVRRLSVAYRASLKLDDAVRVTTALRHLRGASCALEQVLWRDDIQAAVLAVDLACVTLGDARPARIPPRWCGVLETLRDVDQA</sequence>
<dbReference type="RefSeq" id="WP_048846619.1">
    <property type="nucleotide sequence ID" value="NZ_BALE01000004.1"/>
</dbReference>
<dbReference type="Proteomes" id="UP000032679">
    <property type="component" value="Unassembled WGS sequence"/>
</dbReference>
<dbReference type="GO" id="GO:0047617">
    <property type="term" value="F:fatty acyl-CoA hydrolase activity"/>
    <property type="evidence" value="ECO:0007669"/>
    <property type="project" value="TreeGrafter"/>
</dbReference>
<evidence type="ECO:0000256" key="2">
    <source>
        <dbReference type="ARBA" id="ARBA00022801"/>
    </source>
</evidence>
<dbReference type="PANTHER" id="PTHR31793">
    <property type="entry name" value="4-HYDROXYBENZOYL-COA THIOESTERASE FAMILY MEMBER"/>
    <property type="match status" value="1"/>
</dbReference>
<comment type="caution">
    <text evidence="3">The sequence shown here is derived from an EMBL/GenBank/DDBJ whole genome shotgun (WGS) entry which is preliminary data.</text>
</comment>
<dbReference type="SUPFAM" id="SSF54637">
    <property type="entry name" value="Thioesterase/thiol ester dehydrase-isomerase"/>
    <property type="match status" value="1"/>
</dbReference>
<dbReference type="PANTHER" id="PTHR31793:SF37">
    <property type="entry name" value="ACYL-COA THIOESTER HYDROLASE YBGC"/>
    <property type="match status" value="1"/>
</dbReference>
<keyword evidence="2" id="KW-0378">Hydrolase</keyword>
<evidence type="ECO:0000256" key="1">
    <source>
        <dbReference type="ARBA" id="ARBA00005953"/>
    </source>
</evidence>
<proteinExistence type="inferred from homology"/>
<dbReference type="STRING" id="1231623.Tasa_004_148"/>
<dbReference type="Pfam" id="PF13279">
    <property type="entry name" value="4HBT_2"/>
    <property type="match status" value="1"/>
</dbReference>
<evidence type="ECO:0000313" key="4">
    <source>
        <dbReference type="Proteomes" id="UP000032679"/>
    </source>
</evidence>
<dbReference type="EMBL" id="BALE01000004">
    <property type="protein sequence ID" value="GAN53083.1"/>
    <property type="molecule type" value="Genomic_DNA"/>
</dbReference>
<dbReference type="AlphaFoldDB" id="A0A0D6MIH3"/>
<organism evidence="3 4">
    <name type="scientific">Tanticharoenia sakaeratensis NBRC 103193</name>
    <dbReference type="NCBI Taxonomy" id="1231623"/>
    <lineage>
        <taxon>Bacteria</taxon>
        <taxon>Pseudomonadati</taxon>
        <taxon>Pseudomonadota</taxon>
        <taxon>Alphaproteobacteria</taxon>
        <taxon>Acetobacterales</taxon>
        <taxon>Acetobacteraceae</taxon>
        <taxon>Tanticharoenia</taxon>
    </lineage>
</organism>
<dbReference type="NCBIfam" id="TIGR00051">
    <property type="entry name" value="YbgC/FadM family acyl-CoA thioesterase"/>
    <property type="match status" value="1"/>
</dbReference>
<name>A0A0D6MIH3_9PROT</name>
<accession>A0A0D6MIH3</accession>
<gene>
    <name evidence="3" type="ORF">Tasa_004_148</name>
</gene>
<dbReference type="OrthoDB" id="9808429at2"/>
<dbReference type="InterPro" id="IPR029069">
    <property type="entry name" value="HotDog_dom_sf"/>
</dbReference>
<dbReference type="Gene3D" id="3.10.129.10">
    <property type="entry name" value="Hotdog Thioesterase"/>
    <property type="match status" value="1"/>
</dbReference>
<keyword evidence="4" id="KW-1185">Reference proteome</keyword>
<reference evidence="3 4" key="1">
    <citation type="submission" date="2012-10" db="EMBL/GenBank/DDBJ databases">
        <title>Genome sequencing of Tanticharoenia sakaeratensis NBRC 103193.</title>
        <authorList>
            <person name="Azuma Y."/>
            <person name="Hadano H."/>
            <person name="Hirakawa H."/>
            <person name="Matsushita K."/>
        </authorList>
    </citation>
    <scope>NUCLEOTIDE SEQUENCE [LARGE SCALE GENOMIC DNA]</scope>
    <source>
        <strain evidence="3 4">NBRC 103193</strain>
    </source>
</reference>
<comment type="similarity">
    <text evidence="1">Belongs to the 4-hydroxybenzoyl-CoA thioesterase family.</text>
</comment>